<dbReference type="EMBL" id="MDGQ01000005">
    <property type="protein sequence ID" value="OEK05573.1"/>
    <property type="molecule type" value="Genomic_DNA"/>
</dbReference>
<comment type="caution">
    <text evidence="3">The sequence shown here is derived from an EMBL/GenBank/DDBJ whole genome shotgun (WGS) entry which is preliminary data.</text>
</comment>
<feature type="domain" description="ACB" evidence="2">
    <location>
        <begin position="3"/>
        <end position="85"/>
    </location>
</feature>
<dbReference type="AlphaFoldDB" id="A0A1E5T2F6"/>
<dbReference type="PROSITE" id="PS00880">
    <property type="entry name" value="ACB_1"/>
    <property type="match status" value="1"/>
</dbReference>
<dbReference type="STRING" id="1563681.BFP71_13325"/>
<dbReference type="PRINTS" id="PR00689">
    <property type="entry name" value="ACOABINDINGP"/>
</dbReference>
<gene>
    <name evidence="3" type="ORF">BFP71_13325</name>
</gene>
<dbReference type="GO" id="GO:0000062">
    <property type="term" value="F:fatty-acyl-CoA binding"/>
    <property type="evidence" value="ECO:0007669"/>
    <property type="project" value="InterPro"/>
</dbReference>
<dbReference type="InterPro" id="IPR035984">
    <property type="entry name" value="Acyl-CoA-binding_sf"/>
</dbReference>
<organism evidence="3 4">
    <name type="scientific">Roseivirga misakiensis</name>
    <dbReference type="NCBI Taxonomy" id="1563681"/>
    <lineage>
        <taxon>Bacteria</taxon>
        <taxon>Pseudomonadati</taxon>
        <taxon>Bacteroidota</taxon>
        <taxon>Cytophagia</taxon>
        <taxon>Cytophagales</taxon>
        <taxon>Roseivirgaceae</taxon>
        <taxon>Roseivirga</taxon>
    </lineage>
</organism>
<keyword evidence="1" id="KW-0446">Lipid-binding</keyword>
<protein>
    <submittedName>
        <fullName evidence="3">Acyl-CoA-binding protein</fullName>
    </submittedName>
</protein>
<evidence type="ECO:0000313" key="3">
    <source>
        <dbReference type="EMBL" id="OEK05573.1"/>
    </source>
</evidence>
<keyword evidence="4" id="KW-1185">Reference proteome</keyword>
<dbReference type="InterPro" id="IPR022408">
    <property type="entry name" value="Acyl-CoA-binding_prot_CS"/>
</dbReference>
<dbReference type="PANTHER" id="PTHR23310:SF62">
    <property type="entry name" value="ACYL-COA BINDING PROTEIN 1, ISOFORM A"/>
    <property type="match status" value="1"/>
</dbReference>
<dbReference type="Gene3D" id="1.20.80.10">
    <property type="match status" value="1"/>
</dbReference>
<dbReference type="PROSITE" id="PS51228">
    <property type="entry name" value="ACB_2"/>
    <property type="match status" value="1"/>
</dbReference>
<dbReference type="InterPro" id="IPR000582">
    <property type="entry name" value="Acyl-CoA-binding_protein"/>
</dbReference>
<evidence type="ECO:0000313" key="4">
    <source>
        <dbReference type="Proteomes" id="UP000095552"/>
    </source>
</evidence>
<accession>A0A1E5T2F6</accession>
<sequence length="85" mass="9460">MSLETTFENAVKASKTISERPSNQDLLKLYSLYKQATEGDNTNDAPGGFDFKGMAKHNAWNELSGTAKEDAMRQYIDLIDTLKSP</sequence>
<evidence type="ECO:0000259" key="2">
    <source>
        <dbReference type="PROSITE" id="PS51228"/>
    </source>
</evidence>
<dbReference type="PANTHER" id="PTHR23310">
    <property type="entry name" value="ACYL-COA-BINDING PROTEIN, ACBP"/>
    <property type="match status" value="1"/>
</dbReference>
<dbReference type="SUPFAM" id="SSF47027">
    <property type="entry name" value="Acyl-CoA binding protein"/>
    <property type="match status" value="1"/>
</dbReference>
<dbReference type="Proteomes" id="UP000095552">
    <property type="component" value="Unassembled WGS sequence"/>
</dbReference>
<evidence type="ECO:0000256" key="1">
    <source>
        <dbReference type="ARBA" id="ARBA00023121"/>
    </source>
</evidence>
<name>A0A1E5T2F6_9BACT</name>
<proteinExistence type="predicted"/>
<dbReference type="InterPro" id="IPR014352">
    <property type="entry name" value="FERM/acyl-CoA-bd_prot_sf"/>
</dbReference>
<dbReference type="RefSeq" id="WP_069837075.1">
    <property type="nucleotide sequence ID" value="NZ_MDGQ01000005.1"/>
</dbReference>
<dbReference type="GO" id="GO:0006631">
    <property type="term" value="P:fatty acid metabolic process"/>
    <property type="evidence" value="ECO:0007669"/>
    <property type="project" value="TreeGrafter"/>
</dbReference>
<reference evidence="3 4" key="1">
    <citation type="submission" date="2016-08" db="EMBL/GenBank/DDBJ databases">
        <title>Draft genome of Fabibacter sp. strain SK-8.</title>
        <authorList>
            <person name="Wong S.-K."/>
            <person name="Hamasaki K."/>
            <person name="Yoshizawa S."/>
        </authorList>
    </citation>
    <scope>NUCLEOTIDE SEQUENCE [LARGE SCALE GENOMIC DNA]</scope>
    <source>
        <strain evidence="3 4">SK-8</strain>
    </source>
</reference>
<dbReference type="Pfam" id="PF00887">
    <property type="entry name" value="ACBP"/>
    <property type="match status" value="1"/>
</dbReference>
<dbReference type="OrthoDB" id="981216at2"/>